<organism evidence="4 5">
    <name type="scientific">Geotrypetes seraphini</name>
    <name type="common">Gaboon caecilian</name>
    <name type="synonym">Caecilia seraphini</name>
    <dbReference type="NCBI Taxonomy" id="260995"/>
    <lineage>
        <taxon>Eukaryota</taxon>
        <taxon>Metazoa</taxon>
        <taxon>Chordata</taxon>
        <taxon>Craniata</taxon>
        <taxon>Vertebrata</taxon>
        <taxon>Euteleostomi</taxon>
        <taxon>Amphibia</taxon>
        <taxon>Gymnophiona</taxon>
        <taxon>Geotrypetes</taxon>
    </lineage>
</organism>
<proteinExistence type="predicted"/>
<feature type="signal peptide" evidence="3">
    <location>
        <begin position="1"/>
        <end position="36"/>
    </location>
</feature>
<feature type="chain" id="PRO_5027688508" evidence="3">
    <location>
        <begin position="37"/>
        <end position="153"/>
    </location>
</feature>
<dbReference type="GeneID" id="117363855"/>
<reference evidence="5" key="1">
    <citation type="submission" date="2025-08" db="UniProtKB">
        <authorList>
            <consortium name="RefSeq"/>
        </authorList>
    </citation>
    <scope>IDENTIFICATION</scope>
</reference>
<dbReference type="OrthoDB" id="8885320at2759"/>
<feature type="transmembrane region" description="Helical" evidence="2">
    <location>
        <begin position="98"/>
        <end position="122"/>
    </location>
</feature>
<dbReference type="AlphaFoldDB" id="A0A6P8RSL6"/>
<dbReference type="KEGG" id="gsh:117363855"/>
<dbReference type="InterPro" id="IPR029659">
    <property type="entry name" value="PRIMA1"/>
</dbReference>
<dbReference type="Pfam" id="PF16101">
    <property type="entry name" value="PRIMA1"/>
    <property type="match status" value="1"/>
</dbReference>
<evidence type="ECO:0000256" key="1">
    <source>
        <dbReference type="SAM" id="MobiDB-lite"/>
    </source>
</evidence>
<keyword evidence="3" id="KW-0732">Signal</keyword>
<keyword evidence="2" id="KW-0812">Transmembrane</keyword>
<feature type="compositionally biased region" description="Pro residues" evidence="1">
    <location>
        <begin position="60"/>
        <end position="77"/>
    </location>
</feature>
<accession>A0A6P8RSL6</accession>
<feature type="region of interest" description="Disordered" evidence="1">
    <location>
        <begin position="60"/>
        <end position="82"/>
    </location>
</feature>
<evidence type="ECO:0000313" key="4">
    <source>
        <dbReference type="Proteomes" id="UP000515159"/>
    </source>
</evidence>
<dbReference type="CTD" id="145270"/>
<dbReference type="RefSeq" id="XP_033808218.1">
    <property type="nucleotide sequence ID" value="XM_033952327.1"/>
</dbReference>
<evidence type="ECO:0000256" key="3">
    <source>
        <dbReference type="SAM" id="SignalP"/>
    </source>
</evidence>
<name>A0A6P8RSL6_GEOSA</name>
<protein>
    <submittedName>
        <fullName evidence="5">Proline-rich membrane anchor 1 isoform X1</fullName>
    </submittedName>
</protein>
<sequence>MLSRALLLLLPRSPRPSLLLRWALLPLWALTQITQGELQNSCSRSTTEKGRGGCQQVCCRPPPPLPPPPPPPPPPLPHRPKVLQPLCPTEDTRWQDLVIIVAVCCASLGFLFVLVIICYKAIKRLRLELMLLQIYQEKEKNWPTIKIFPREKD</sequence>
<keyword evidence="2" id="KW-1133">Transmembrane helix</keyword>
<dbReference type="Proteomes" id="UP000515159">
    <property type="component" value="Chromosome 7"/>
</dbReference>
<dbReference type="InParanoid" id="A0A6P8RSL6"/>
<keyword evidence="2" id="KW-0472">Membrane</keyword>
<gene>
    <name evidence="5" type="primary">PRIMA1</name>
</gene>
<evidence type="ECO:0000256" key="2">
    <source>
        <dbReference type="SAM" id="Phobius"/>
    </source>
</evidence>
<dbReference type="FunCoup" id="A0A6P8RSL6">
    <property type="interactions" value="6"/>
</dbReference>
<evidence type="ECO:0000313" key="5">
    <source>
        <dbReference type="RefSeq" id="XP_033808218.1"/>
    </source>
</evidence>
<keyword evidence="4" id="KW-1185">Reference proteome</keyword>